<dbReference type="InterPro" id="IPR032255">
    <property type="entry name" value="HBM"/>
</dbReference>
<evidence type="ECO:0000256" key="4">
    <source>
        <dbReference type="ARBA" id="ARBA00022500"/>
    </source>
</evidence>
<proteinExistence type="inferred from homology"/>
<evidence type="ECO:0000256" key="12">
    <source>
        <dbReference type="SAM" id="Phobius"/>
    </source>
</evidence>
<keyword evidence="2" id="KW-1003">Cell membrane</keyword>
<dbReference type="SMART" id="SM00304">
    <property type="entry name" value="HAMP"/>
    <property type="match status" value="1"/>
</dbReference>
<gene>
    <name evidence="16" type="ORF">KSS95_10655</name>
</gene>
<evidence type="ECO:0000259" key="15">
    <source>
        <dbReference type="PROSITE" id="PS50885"/>
    </source>
</evidence>
<name>A0ABX8MF39_9PSED</name>
<evidence type="ECO:0000256" key="10">
    <source>
        <dbReference type="ARBA" id="ARBA00029447"/>
    </source>
</evidence>
<sequence length="516" mass="55330">MKNLSVRLKLLLSLTPLVVLVALLALTATLSLGSLTHRAERLVSVNYILDHLNDIRAAQLAYALDHAPADLATLRQAYRQMDRLIDENLAKMPNPQAQAALGATRTLMGEYLQNLDRRLQGGTEQLAGAAGRQQLQQVLLAIEQINTLITEQNAVSAHEFSQRRALMLGLFCLTLLLACLVAWLLIRQICTPLLQALDMARRIGEGDLRATSLPARQDEFGLLLRALERSSGNLRGILQGIGQVSARLAGASTALASVIERTSHGAISQRGETHQVATAMSQMACAVQEVAQNSSLASAATREASDQAALSQQVVIDTQRQVIQLAEDIDDSTEAVQQLSAATEQIGSIMSVIHSVAEQTNLLALNAAIEAARAGEAGRGFAVVADEVRGLAQRTQRSTAEIETLVATLQTGARRAVERMHGSRDVAGDTVQLANQAGAALQVITRSVDDIQGMNQQIAASTEQQNAVVETIRGNVDNVRDVAEHSLDATREIETASTGLKRLGDELQGLVGNFRL</sequence>
<dbReference type="SMART" id="SM01358">
    <property type="entry name" value="HBM"/>
    <property type="match status" value="1"/>
</dbReference>
<dbReference type="PROSITE" id="PS50111">
    <property type="entry name" value="CHEMOTAXIS_TRANSDUC_2"/>
    <property type="match status" value="1"/>
</dbReference>
<evidence type="ECO:0000313" key="17">
    <source>
        <dbReference type="Proteomes" id="UP001047646"/>
    </source>
</evidence>
<dbReference type="PROSITE" id="PS50885">
    <property type="entry name" value="HAMP"/>
    <property type="match status" value="1"/>
</dbReference>
<evidence type="ECO:0000256" key="1">
    <source>
        <dbReference type="ARBA" id="ARBA00004429"/>
    </source>
</evidence>
<feature type="domain" description="HAMP" evidence="15">
    <location>
        <begin position="187"/>
        <end position="239"/>
    </location>
</feature>
<dbReference type="Pfam" id="PF00672">
    <property type="entry name" value="HAMP"/>
    <property type="match status" value="1"/>
</dbReference>
<keyword evidence="6 12" id="KW-0812">Transmembrane</keyword>
<evidence type="ECO:0000313" key="16">
    <source>
        <dbReference type="EMBL" id="QXH37247.1"/>
    </source>
</evidence>
<accession>A0ABX8MF39</accession>
<feature type="transmembrane region" description="Helical" evidence="12">
    <location>
        <begin position="165"/>
        <end position="186"/>
    </location>
</feature>
<dbReference type="Proteomes" id="UP001047646">
    <property type="component" value="Chromosome"/>
</dbReference>
<evidence type="ECO:0000259" key="13">
    <source>
        <dbReference type="PROSITE" id="PS50111"/>
    </source>
</evidence>
<keyword evidence="8 12" id="KW-0472">Membrane</keyword>
<reference evidence="16" key="1">
    <citation type="journal article" date="2021" name="Microorganisms">
        <title>The Ever-Expanding Pseudomonas Genus: Description of 43 New Species and Partition of the Pseudomonas putida Group.</title>
        <authorList>
            <person name="Girard L."/>
            <person name="Lood C."/>
            <person name="Hofte M."/>
            <person name="Vandamme P."/>
            <person name="Rokni-Zadeh H."/>
            <person name="van Noort V."/>
            <person name="Lavigne R."/>
            <person name="De Mot R."/>
        </authorList>
    </citation>
    <scope>NUCLEOTIDE SEQUENCE</scope>
    <source>
        <strain evidence="16">COW39</strain>
    </source>
</reference>
<dbReference type="InterPro" id="IPR000727">
    <property type="entry name" value="T_SNARE_dom"/>
</dbReference>
<dbReference type="InterPro" id="IPR004089">
    <property type="entry name" value="MCPsignal_dom"/>
</dbReference>
<keyword evidence="9 11" id="KW-0807">Transducer</keyword>
<comment type="subcellular location">
    <subcellularLocation>
        <location evidence="1">Cell inner membrane</location>
        <topology evidence="1">Multi-pass membrane protein</topology>
    </subcellularLocation>
</comment>
<evidence type="ECO:0000256" key="2">
    <source>
        <dbReference type="ARBA" id="ARBA00022475"/>
    </source>
</evidence>
<evidence type="ECO:0000256" key="11">
    <source>
        <dbReference type="PROSITE-ProRule" id="PRU00284"/>
    </source>
</evidence>
<dbReference type="SMART" id="SM00283">
    <property type="entry name" value="MA"/>
    <property type="match status" value="1"/>
</dbReference>
<dbReference type="PANTHER" id="PTHR32089">
    <property type="entry name" value="METHYL-ACCEPTING CHEMOTAXIS PROTEIN MCPB"/>
    <property type="match status" value="1"/>
</dbReference>
<protein>
    <submittedName>
        <fullName evidence="16">Methyl-accepting chemotaxis protein</fullName>
    </submittedName>
</protein>
<evidence type="ECO:0000259" key="14">
    <source>
        <dbReference type="PROSITE" id="PS50192"/>
    </source>
</evidence>
<keyword evidence="7 12" id="KW-1133">Transmembrane helix</keyword>
<dbReference type="PANTHER" id="PTHR32089:SF120">
    <property type="entry name" value="METHYL-ACCEPTING CHEMOTAXIS PROTEIN TLPQ"/>
    <property type="match status" value="1"/>
</dbReference>
<evidence type="ECO:0000256" key="9">
    <source>
        <dbReference type="ARBA" id="ARBA00023224"/>
    </source>
</evidence>
<dbReference type="InterPro" id="IPR003660">
    <property type="entry name" value="HAMP_dom"/>
</dbReference>
<evidence type="ECO:0000256" key="7">
    <source>
        <dbReference type="ARBA" id="ARBA00022989"/>
    </source>
</evidence>
<dbReference type="EMBL" id="CP077073">
    <property type="protein sequence ID" value="QXH37247.1"/>
    <property type="molecule type" value="Genomic_DNA"/>
</dbReference>
<dbReference type="PROSITE" id="PS50192">
    <property type="entry name" value="T_SNARE"/>
    <property type="match status" value="1"/>
</dbReference>
<keyword evidence="3" id="KW-0488">Methylation</keyword>
<keyword evidence="17" id="KW-1185">Reference proteome</keyword>
<dbReference type="CDD" id="cd11386">
    <property type="entry name" value="MCP_signal"/>
    <property type="match status" value="1"/>
</dbReference>
<evidence type="ECO:0000256" key="5">
    <source>
        <dbReference type="ARBA" id="ARBA00022519"/>
    </source>
</evidence>
<keyword evidence="5" id="KW-0997">Cell inner membrane</keyword>
<evidence type="ECO:0000256" key="8">
    <source>
        <dbReference type="ARBA" id="ARBA00023136"/>
    </source>
</evidence>
<feature type="domain" description="T-SNARE coiled-coil homology" evidence="14">
    <location>
        <begin position="431"/>
        <end position="493"/>
    </location>
</feature>
<organism evidence="16 17">
    <name type="scientific">Pseudomonas muyukensis</name>
    <dbReference type="NCBI Taxonomy" id="2842357"/>
    <lineage>
        <taxon>Bacteria</taxon>
        <taxon>Pseudomonadati</taxon>
        <taxon>Pseudomonadota</taxon>
        <taxon>Gammaproteobacteria</taxon>
        <taxon>Pseudomonadales</taxon>
        <taxon>Pseudomonadaceae</taxon>
        <taxon>Pseudomonas</taxon>
    </lineage>
</organism>
<dbReference type="Pfam" id="PF00015">
    <property type="entry name" value="MCPsignal"/>
    <property type="match status" value="1"/>
</dbReference>
<keyword evidence="4" id="KW-0145">Chemotaxis</keyword>
<feature type="domain" description="Methyl-accepting transducer" evidence="13">
    <location>
        <begin position="244"/>
        <end position="480"/>
    </location>
</feature>
<evidence type="ECO:0000256" key="3">
    <source>
        <dbReference type="ARBA" id="ARBA00022481"/>
    </source>
</evidence>
<comment type="similarity">
    <text evidence="10">Belongs to the methyl-accepting chemotaxis (MCP) protein family.</text>
</comment>
<evidence type="ECO:0000256" key="6">
    <source>
        <dbReference type="ARBA" id="ARBA00022692"/>
    </source>
</evidence>